<dbReference type="EMBL" id="WNZX01000010">
    <property type="protein sequence ID" value="MUG71700.1"/>
    <property type="molecule type" value="Genomic_DNA"/>
</dbReference>
<evidence type="ECO:0000256" key="2">
    <source>
        <dbReference type="ARBA" id="ARBA00023315"/>
    </source>
</evidence>
<dbReference type="Proteomes" id="UP000450917">
    <property type="component" value="Unassembled WGS sequence"/>
</dbReference>
<gene>
    <name evidence="4" type="ORF">GNP93_13565</name>
</gene>
<dbReference type="Pfam" id="PF01553">
    <property type="entry name" value="Acyltransferase"/>
    <property type="match status" value="1"/>
</dbReference>
<name>A0A7X2ZB53_9BACL</name>
<accession>A0A7X2ZB53</accession>
<dbReference type="SMART" id="SM00563">
    <property type="entry name" value="PlsC"/>
    <property type="match status" value="1"/>
</dbReference>
<dbReference type="CDD" id="cd07989">
    <property type="entry name" value="LPLAT_AGPAT-like"/>
    <property type="match status" value="1"/>
</dbReference>
<evidence type="ECO:0000256" key="1">
    <source>
        <dbReference type="ARBA" id="ARBA00022679"/>
    </source>
</evidence>
<dbReference type="InterPro" id="IPR002123">
    <property type="entry name" value="Plipid/glycerol_acylTrfase"/>
</dbReference>
<dbReference type="PANTHER" id="PTHR10434:SF11">
    <property type="entry name" value="1-ACYL-SN-GLYCEROL-3-PHOSPHATE ACYLTRANSFERASE"/>
    <property type="match status" value="1"/>
</dbReference>
<proteinExistence type="predicted"/>
<evidence type="ECO:0000259" key="3">
    <source>
        <dbReference type="SMART" id="SM00563"/>
    </source>
</evidence>
<dbReference type="GO" id="GO:0006654">
    <property type="term" value="P:phosphatidic acid biosynthetic process"/>
    <property type="evidence" value="ECO:0007669"/>
    <property type="project" value="TreeGrafter"/>
</dbReference>
<organism evidence="4 5">
    <name type="scientific">Paenibacillus validus</name>
    <dbReference type="NCBI Taxonomy" id="44253"/>
    <lineage>
        <taxon>Bacteria</taxon>
        <taxon>Bacillati</taxon>
        <taxon>Bacillota</taxon>
        <taxon>Bacilli</taxon>
        <taxon>Bacillales</taxon>
        <taxon>Paenibacillaceae</taxon>
        <taxon>Paenibacillus</taxon>
    </lineage>
</organism>
<keyword evidence="2 4" id="KW-0012">Acyltransferase</keyword>
<reference evidence="4 5" key="1">
    <citation type="submission" date="2019-11" db="EMBL/GenBank/DDBJ databases">
        <title>Draft genome sequences of five Paenibacillus species of dairy origin.</title>
        <authorList>
            <person name="Olajide A.M."/>
            <person name="Chen S."/>
            <person name="Lapointe G."/>
        </authorList>
    </citation>
    <scope>NUCLEOTIDE SEQUENCE [LARGE SCALE GENOMIC DNA]</scope>
    <source>
        <strain evidence="4 5">2CS3</strain>
    </source>
</reference>
<evidence type="ECO:0000313" key="5">
    <source>
        <dbReference type="Proteomes" id="UP000450917"/>
    </source>
</evidence>
<evidence type="ECO:0000313" key="4">
    <source>
        <dbReference type="EMBL" id="MUG71700.1"/>
    </source>
</evidence>
<keyword evidence="1 4" id="KW-0808">Transferase</keyword>
<protein>
    <submittedName>
        <fullName evidence="4">1-acyl-sn-glycerol-3-phosphate acyltransferase</fullName>
    </submittedName>
</protein>
<sequence length="193" mass="21144">MLYRFLRGVFRLMFSVMFRLKAEGRENIPKEGAVVLCANHTSNWDPPVLGSLLERKVHYMAKAELFELPVLKQVLPRIGAFPVKRGGVSKDSIRLSLQLLKNGEIIGVFPEGTRSNAGGMGKKGAASLALKSGATVIPAAIIGNYSLFRPMKVVYGPAVDISEFADAGSEGLEQATDKIMTVIREMVRRHESK</sequence>
<dbReference type="SUPFAM" id="SSF69593">
    <property type="entry name" value="Glycerol-3-phosphate (1)-acyltransferase"/>
    <property type="match status" value="1"/>
</dbReference>
<dbReference type="PANTHER" id="PTHR10434">
    <property type="entry name" value="1-ACYL-SN-GLYCEROL-3-PHOSPHATE ACYLTRANSFERASE"/>
    <property type="match status" value="1"/>
</dbReference>
<dbReference type="GO" id="GO:0003841">
    <property type="term" value="F:1-acylglycerol-3-phosphate O-acyltransferase activity"/>
    <property type="evidence" value="ECO:0007669"/>
    <property type="project" value="TreeGrafter"/>
</dbReference>
<dbReference type="RefSeq" id="WP_127607948.1">
    <property type="nucleotide sequence ID" value="NZ_JARTHJ010000078.1"/>
</dbReference>
<comment type="caution">
    <text evidence="4">The sequence shown here is derived from an EMBL/GenBank/DDBJ whole genome shotgun (WGS) entry which is preliminary data.</text>
</comment>
<dbReference type="AlphaFoldDB" id="A0A7X2ZB53"/>
<keyword evidence="5" id="KW-1185">Reference proteome</keyword>
<feature type="domain" description="Phospholipid/glycerol acyltransferase" evidence="3">
    <location>
        <begin position="34"/>
        <end position="144"/>
    </location>
</feature>